<protein>
    <submittedName>
        <fullName evidence="1">Uncharacterized protein</fullName>
    </submittedName>
</protein>
<accession>A0ACC0A4M0</accession>
<dbReference type="Proteomes" id="UP001060085">
    <property type="component" value="Linkage Group LG07"/>
</dbReference>
<name>A0ACC0A4M0_CATRO</name>
<organism evidence="1 2">
    <name type="scientific">Catharanthus roseus</name>
    <name type="common">Madagascar periwinkle</name>
    <name type="synonym">Vinca rosea</name>
    <dbReference type="NCBI Taxonomy" id="4058"/>
    <lineage>
        <taxon>Eukaryota</taxon>
        <taxon>Viridiplantae</taxon>
        <taxon>Streptophyta</taxon>
        <taxon>Embryophyta</taxon>
        <taxon>Tracheophyta</taxon>
        <taxon>Spermatophyta</taxon>
        <taxon>Magnoliopsida</taxon>
        <taxon>eudicotyledons</taxon>
        <taxon>Gunneridae</taxon>
        <taxon>Pentapetalae</taxon>
        <taxon>asterids</taxon>
        <taxon>lamiids</taxon>
        <taxon>Gentianales</taxon>
        <taxon>Apocynaceae</taxon>
        <taxon>Rauvolfioideae</taxon>
        <taxon>Vinceae</taxon>
        <taxon>Catharanthinae</taxon>
        <taxon>Catharanthus</taxon>
    </lineage>
</organism>
<sequence length="309" mass="34591">MRKMMVEKEDLGLSLSLSFPEKQSTNTSSSSPLQLNLMPSLAASFLQQKTSWTETFPSSDRNMEGCRVETRTFLKGIDVNRLPAADAEEEAGVSSPNSTLSSISGKRSEREANGDDNELERTSSRGISDEEDGDTSRKKLRLSKDQSAILEESFKEHNTLNPKQKLALAKRLGLRPRQVEVWFQNRRARTKLKQTEVDCEYLKRCCESLTEENRRLQKEVQELRALKLSPQFYMQMTPPTTLTMCPSCERVAMPPSSSSSTAPTSTTAVAHSMVPPHPHPRPIPFNPWATTTAAAPIAHRPFDALHSRS</sequence>
<comment type="caution">
    <text evidence="1">The sequence shown here is derived from an EMBL/GenBank/DDBJ whole genome shotgun (WGS) entry which is preliminary data.</text>
</comment>
<evidence type="ECO:0000313" key="2">
    <source>
        <dbReference type="Proteomes" id="UP001060085"/>
    </source>
</evidence>
<reference evidence="2" key="1">
    <citation type="journal article" date="2023" name="Nat. Plants">
        <title>Single-cell RNA sequencing provides a high-resolution roadmap for understanding the multicellular compartmentation of specialized metabolism.</title>
        <authorList>
            <person name="Sun S."/>
            <person name="Shen X."/>
            <person name="Li Y."/>
            <person name="Li Y."/>
            <person name="Wang S."/>
            <person name="Li R."/>
            <person name="Zhang H."/>
            <person name="Shen G."/>
            <person name="Guo B."/>
            <person name="Wei J."/>
            <person name="Xu J."/>
            <person name="St-Pierre B."/>
            <person name="Chen S."/>
            <person name="Sun C."/>
        </authorList>
    </citation>
    <scope>NUCLEOTIDE SEQUENCE [LARGE SCALE GENOMIC DNA]</scope>
</reference>
<gene>
    <name evidence="1" type="ORF">M9H77_32936</name>
</gene>
<evidence type="ECO:0000313" key="1">
    <source>
        <dbReference type="EMBL" id="KAI5655749.1"/>
    </source>
</evidence>
<dbReference type="EMBL" id="CM044707">
    <property type="protein sequence ID" value="KAI5655749.1"/>
    <property type="molecule type" value="Genomic_DNA"/>
</dbReference>
<keyword evidence="2" id="KW-1185">Reference proteome</keyword>
<proteinExistence type="predicted"/>